<gene>
    <name evidence="1" type="ORF">DFI_18460</name>
</gene>
<reference evidence="1 2" key="1">
    <citation type="submission" date="2017-05" db="EMBL/GenBank/DDBJ databases">
        <title>The complete genome sequence of Deinococcus ficus isolated from the rhizosphere of the Ficus religiosa L. in Taiwan.</title>
        <authorList>
            <person name="Wu K.-M."/>
            <person name="Liao T.-L."/>
            <person name="Liu Y.-M."/>
            <person name="Young C.-C."/>
            <person name="Tsai S.-F."/>
        </authorList>
    </citation>
    <scope>NUCLEOTIDE SEQUENCE [LARGE SCALE GENOMIC DNA]</scope>
    <source>
        <strain evidence="1 2">CC-FR2-10</strain>
        <plasmid evidence="2">pdfi3</plasmid>
    </source>
</reference>
<dbReference type="EMBL" id="CP021084">
    <property type="protein sequence ID" value="ASN83184.1"/>
    <property type="molecule type" value="Genomic_DNA"/>
</dbReference>
<dbReference type="AlphaFoldDB" id="A0A221T2Q4"/>
<protein>
    <submittedName>
        <fullName evidence="1">Uncharacterized protein</fullName>
    </submittedName>
</protein>
<dbReference type="KEGG" id="dfc:DFI_18460"/>
<evidence type="ECO:0000313" key="2">
    <source>
        <dbReference type="Proteomes" id="UP000259030"/>
    </source>
</evidence>
<organism evidence="1 2">
    <name type="scientific">Deinococcus ficus</name>
    <dbReference type="NCBI Taxonomy" id="317577"/>
    <lineage>
        <taxon>Bacteria</taxon>
        <taxon>Thermotogati</taxon>
        <taxon>Deinococcota</taxon>
        <taxon>Deinococci</taxon>
        <taxon>Deinococcales</taxon>
        <taxon>Deinococcaceae</taxon>
        <taxon>Deinococcus</taxon>
    </lineage>
</organism>
<sequence>MLTGLTLSPASAGRDTGSVRNWQDYRQFFKQTSRLMPLTQPNSPTVGLVTGVLQPNGQFAVEFKDAATETMALAAPRCPGGTTTFGLKTLLFTGLVAQSSDRLYVLRRQGKSGNTTVVDGWLFANKTGQIIGTCTEGNATATYNLNLVRGWNVIRIYTDGGTQRSRLSNAPRNTLPWMMSR</sequence>
<geneLocation type="plasmid" evidence="2">
    <name>pdfi3</name>
</geneLocation>
<accession>A0A221T2Q4</accession>
<keyword evidence="1" id="KW-0614">Plasmid</keyword>
<evidence type="ECO:0000313" key="1">
    <source>
        <dbReference type="EMBL" id="ASN83184.1"/>
    </source>
</evidence>
<name>A0A221T2Q4_9DEIO</name>
<proteinExistence type="predicted"/>
<keyword evidence="2" id="KW-1185">Reference proteome</keyword>
<dbReference type="Proteomes" id="UP000259030">
    <property type="component" value="Plasmid pDFI3"/>
</dbReference>